<evidence type="ECO:0000256" key="2">
    <source>
        <dbReference type="SAM" id="SignalP"/>
    </source>
</evidence>
<reference evidence="3 4" key="1">
    <citation type="submission" date="2019-08" db="EMBL/GenBank/DDBJ databases">
        <authorList>
            <person name="Karlyshev A.V."/>
        </authorList>
    </citation>
    <scope>NUCLEOTIDE SEQUENCE [LARGE SCALE GENOMIC DNA]</scope>
    <source>
        <strain evidence="3 4">Alg18-2.2</strain>
    </source>
</reference>
<protein>
    <recommendedName>
        <fullName evidence="5">DUF4034 domain-containing protein</fullName>
    </recommendedName>
</protein>
<name>A0A5C8KNA2_9GAMM</name>
<dbReference type="RefSeq" id="WP_147892205.1">
    <property type="nucleotide sequence ID" value="NZ_VRTS01000008.1"/>
</dbReference>
<feature type="compositionally biased region" description="Basic and acidic residues" evidence="1">
    <location>
        <begin position="355"/>
        <end position="367"/>
    </location>
</feature>
<evidence type="ECO:0000313" key="4">
    <source>
        <dbReference type="Proteomes" id="UP000321248"/>
    </source>
</evidence>
<organism evidence="3 4">
    <name type="scientific">Alkalisalibacterium limincola</name>
    <dbReference type="NCBI Taxonomy" id="2699169"/>
    <lineage>
        <taxon>Bacteria</taxon>
        <taxon>Pseudomonadati</taxon>
        <taxon>Pseudomonadota</taxon>
        <taxon>Gammaproteobacteria</taxon>
        <taxon>Lysobacterales</taxon>
        <taxon>Lysobacteraceae</taxon>
        <taxon>Alkalisalibacterium</taxon>
    </lineage>
</organism>
<dbReference type="AlphaFoldDB" id="A0A5C8KNA2"/>
<evidence type="ECO:0008006" key="5">
    <source>
        <dbReference type="Google" id="ProtNLM"/>
    </source>
</evidence>
<keyword evidence="2" id="KW-0732">Signal</keyword>
<proteinExistence type="predicted"/>
<feature type="chain" id="PRO_5022879411" description="DUF4034 domain-containing protein" evidence="2">
    <location>
        <begin position="23"/>
        <end position="367"/>
    </location>
</feature>
<accession>A0A5C8KNA2</accession>
<dbReference type="Proteomes" id="UP000321248">
    <property type="component" value="Unassembled WGS sequence"/>
</dbReference>
<dbReference type="OrthoDB" id="5981244at2"/>
<comment type="caution">
    <text evidence="3">The sequence shown here is derived from an EMBL/GenBank/DDBJ whole genome shotgun (WGS) entry which is preliminary data.</text>
</comment>
<keyword evidence="4" id="KW-1185">Reference proteome</keyword>
<sequence>MKTLFVHVVLAIAVVVPGPASAQPGIDDPELLAWMHAANAAQHARYEALASREDPRSLLMAMHLVHPMFPLREDPETELAAEKARAWALLERAARVGPDDPLVAWKLANCPTDSGLALCGSPASRERLATVAGSHAASHLWLAQVAQAVGDGAAVETHLQAAAEAPSYSFEHEIGELVWTAWETIDFPEAGEQVAQAYGRHVEIDPDAFVDQVVALSVLARIAAHAVPGYQFPMAACGISGQGEAVGEMRRRQCLAIFTTMASEKPTLLQRMISDRALLHLRSGAPEAEDAKARLRTTWWIYEAGTPLITAMSTQHDPDHLRAWRERGEYQALVELMQRRGVATVPPDGWLPESEEARQLLDDDGKR</sequence>
<feature type="signal peptide" evidence="2">
    <location>
        <begin position="1"/>
        <end position="22"/>
    </location>
</feature>
<feature type="region of interest" description="Disordered" evidence="1">
    <location>
        <begin position="345"/>
        <end position="367"/>
    </location>
</feature>
<gene>
    <name evidence="3" type="ORF">FU658_11430</name>
</gene>
<evidence type="ECO:0000256" key="1">
    <source>
        <dbReference type="SAM" id="MobiDB-lite"/>
    </source>
</evidence>
<evidence type="ECO:0000313" key="3">
    <source>
        <dbReference type="EMBL" id="TXK60746.1"/>
    </source>
</evidence>
<dbReference type="EMBL" id="VRTS01000008">
    <property type="protein sequence ID" value="TXK60746.1"/>
    <property type="molecule type" value="Genomic_DNA"/>
</dbReference>